<reference evidence="2" key="1">
    <citation type="journal article" date="2014" name="Front. Microbiol.">
        <title>High frequency of phylogenetically diverse reductive dehalogenase-homologous genes in deep subseafloor sedimentary metagenomes.</title>
        <authorList>
            <person name="Kawai M."/>
            <person name="Futagami T."/>
            <person name="Toyoda A."/>
            <person name="Takaki Y."/>
            <person name="Nishi S."/>
            <person name="Hori S."/>
            <person name="Arai W."/>
            <person name="Tsubouchi T."/>
            <person name="Morono Y."/>
            <person name="Uchiyama I."/>
            <person name="Ito T."/>
            <person name="Fujiyama A."/>
            <person name="Inagaki F."/>
            <person name="Takami H."/>
        </authorList>
    </citation>
    <scope>NUCLEOTIDE SEQUENCE</scope>
    <source>
        <strain evidence="2">Expedition CK06-06</strain>
    </source>
</reference>
<dbReference type="InterPro" id="IPR029058">
    <property type="entry name" value="AB_hydrolase_fold"/>
</dbReference>
<organism evidence="2">
    <name type="scientific">marine sediment metagenome</name>
    <dbReference type="NCBI Taxonomy" id="412755"/>
    <lineage>
        <taxon>unclassified sequences</taxon>
        <taxon>metagenomes</taxon>
        <taxon>ecological metagenomes</taxon>
    </lineage>
</organism>
<feature type="domain" description="Serine aminopeptidase S33" evidence="1">
    <location>
        <begin position="33"/>
        <end position="122"/>
    </location>
</feature>
<comment type="caution">
    <text evidence="2">The sequence shown here is derived from an EMBL/GenBank/DDBJ whole genome shotgun (WGS) entry which is preliminary data.</text>
</comment>
<dbReference type="AlphaFoldDB" id="X1F8Y4"/>
<dbReference type="InterPro" id="IPR051044">
    <property type="entry name" value="MAG_DAG_Lipase"/>
</dbReference>
<protein>
    <recommendedName>
        <fullName evidence="1">Serine aminopeptidase S33 domain-containing protein</fullName>
    </recommendedName>
</protein>
<proteinExistence type="predicted"/>
<dbReference type="Gene3D" id="3.40.50.1820">
    <property type="entry name" value="alpha/beta hydrolase"/>
    <property type="match status" value="1"/>
</dbReference>
<dbReference type="EMBL" id="BARU01013838">
    <property type="protein sequence ID" value="GAH41412.1"/>
    <property type="molecule type" value="Genomic_DNA"/>
</dbReference>
<accession>X1F8Y4</accession>
<name>X1F8Y4_9ZZZZ</name>
<evidence type="ECO:0000259" key="1">
    <source>
        <dbReference type="Pfam" id="PF12146"/>
    </source>
</evidence>
<dbReference type="PANTHER" id="PTHR11614">
    <property type="entry name" value="PHOSPHOLIPASE-RELATED"/>
    <property type="match status" value="1"/>
</dbReference>
<sequence length="137" mass="15879">MLILLAIPLLILRIFAPGLRIIGAKGREDEGINNAIHQQYDKTDPYHLEKISIRYLFQLFKYIRKTISKASKINIPTVIFQGTLDMGVSPEAVSEFYGKLNSDMKELYLIEGGYHCLFTDPNFRDKWHLLIGWLKKH</sequence>
<dbReference type="SUPFAM" id="SSF53474">
    <property type="entry name" value="alpha/beta-Hydrolases"/>
    <property type="match status" value="1"/>
</dbReference>
<gene>
    <name evidence="2" type="ORF">S03H2_24753</name>
</gene>
<evidence type="ECO:0000313" key="2">
    <source>
        <dbReference type="EMBL" id="GAH41412.1"/>
    </source>
</evidence>
<dbReference type="Pfam" id="PF12146">
    <property type="entry name" value="Hydrolase_4"/>
    <property type="match status" value="1"/>
</dbReference>
<dbReference type="InterPro" id="IPR022742">
    <property type="entry name" value="Hydrolase_4"/>
</dbReference>